<keyword evidence="1" id="KW-0805">Transcription regulation</keyword>
<dbReference type="RefSeq" id="WP_173103900.1">
    <property type="nucleotide sequence ID" value="NZ_AP022822.1"/>
</dbReference>
<dbReference type="SUPFAM" id="SSF53822">
    <property type="entry name" value="Periplasmic binding protein-like I"/>
    <property type="match status" value="1"/>
</dbReference>
<dbReference type="EMBL" id="AP022822">
    <property type="protein sequence ID" value="BCA86819.1"/>
    <property type="molecule type" value="Genomic_DNA"/>
</dbReference>
<dbReference type="InterPro" id="IPR028082">
    <property type="entry name" value="Peripla_BP_I"/>
</dbReference>
<dbReference type="Pfam" id="PF13377">
    <property type="entry name" value="Peripla_BP_3"/>
    <property type="match status" value="1"/>
</dbReference>
<evidence type="ECO:0000256" key="3">
    <source>
        <dbReference type="ARBA" id="ARBA00023163"/>
    </source>
</evidence>
<accession>A0A679IEM8</accession>
<dbReference type="SMART" id="SM00354">
    <property type="entry name" value="HTH_LACI"/>
    <property type="match status" value="1"/>
</dbReference>
<evidence type="ECO:0000313" key="6">
    <source>
        <dbReference type="Proteomes" id="UP000502998"/>
    </source>
</evidence>
<proteinExistence type="predicted"/>
<dbReference type="PANTHER" id="PTHR30146">
    <property type="entry name" value="LACI-RELATED TRANSCRIPTIONAL REPRESSOR"/>
    <property type="match status" value="1"/>
</dbReference>
<dbReference type="PROSITE" id="PS00356">
    <property type="entry name" value="HTH_LACI_1"/>
    <property type="match status" value="1"/>
</dbReference>
<dbReference type="Pfam" id="PF00356">
    <property type="entry name" value="LacI"/>
    <property type="match status" value="1"/>
</dbReference>
<dbReference type="AlphaFoldDB" id="A0A679IEM8"/>
<dbReference type="GO" id="GO:0003700">
    <property type="term" value="F:DNA-binding transcription factor activity"/>
    <property type="evidence" value="ECO:0007669"/>
    <property type="project" value="TreeGrafter"/>
</dbReference>
<reference evidence="5 6" key="1">
    <citation type="submission" date="2020-02" db="EMBL/GenBank/DDBJ databases">
        <title>Characterization of vanA genotype vancomycin-resistant Enterococcus saigonensis VE80.</title>
        <authorList>
            <person name="Harada T."/>
            <person name="Motooka D."/>
            <person name="Nakamura S."/>
            <person name="Yamamoto Y."/>
            <person name="Kawahara R."/>
            <person name="Kawatsu K."/>
        </authorList>
    </citation>
    <scope>NUCLEOTIDE SEQUENCE [LARGE SCALE GENOMIC DNA]</scope>
    <source>
        <strain evidence="5 6">VE80</strain>
    </source>
</reference>
<dbReference type="KEGG" id="esg:EsVE80_23420"/>
<evidence type="ECO:0000313" key="5">
    <source>
        <dbReference type="EMBL" id="BCA86819.1"/>
    </source>
</evidence>
<evidence type="ECO:0000256" key="1">
    <source>
        <dbReference type="ARBA" id="ARBA00023015"/>
    </source>
</evidence>
<dbReference type="PROSITE" id="PS50932">
    <property type="entry name" value="HTH_LACI_2"/>
    <property type="match status" value="1"/>
</dbReference>
<dbReference type="Proteomes" id="UP000502998">
    <property type="component" value="Chromosome"/>
</dbReference>
<keyword evidence="3" id="KW-0804">Transcription</keyword>
<keyword evidence="2" id="KW-0238">DNA-binding</keyword>
<dbReference type="Gene3D" id="1.10.260.40">
    <property type="entry name" value="lambda repressor-like DNA-binding domains"/>
    <property type="match status" value="1"/>
</dbReference>
<organism evidence="5 6">
    <name type="scientific">Enterococcus saigonensis</name>
    <dbReference type="NCBI Taxonomy" id="1805431"/>
    <lineage>
        <taxon>Bacteria</taxon>
        <taxon>Bacillati</taxon>
        <taxon>Bacillota</taxon>
        <taxon>Bacilli</taxon>
        <taxon>Lactobacillales</taxon>
        <taxon>Enterococcaceae</taxon>
        <taxon>Enterococcus</taxon>
    </lineage>
</organism>
<dbReference type="Gene3D" id="3.40.50.2300">
    <property type="match status" value="2"/>
</dbReference>
<sequence length="336" mass="37914">MVTIREVAKEAGVSIGTVSRFLNGYQLKKNNMTTIQRAIDKLGYEENIIAKGLKNNRSMSIGVVVNSLTDVFATSIVSSLESFLEVNNYSLLLCDYQNDHNRLAHKMEFLRTRSVDGIVVFHLEENLPILKTLQDENIAIVAVDSPIKGFKTDTVLVDNYQASYQVVDKLYDMGHEKIGIIGGHTHRYIGAERLNGYVDSMKSKNIYDKELVVVGDYTKEDGYEGAMELLKRGNITALYSTNYYMTLGSVQAILELKKKIPDDISVVGFDHFELSDIIQPKLTVVEQPIQEMGEMIGKLILERIKEKKEGMFTTIELTTNLLWRDSVKKVKKSIAN</sequence>
<dbReference type="SUPFAM" id="SSF47413">
    <property type="entry name" value="lambda repressor-like DNA-binding domains"/>
    <property type="match status" value="1"/>
</dbReference>
<feature type="domain" description="HTH lacI-type" evidence="4">
    <location>
        <begin position="2"/>
        <end position="55"/>
    </location>
</feature>
<keyword evidence="6" id="KW-1185">Reference proteome</keyword>
<dbReference type="InterPro" id="IPR010982">
    <property type="entry name" value="Lambda_DNA-bd_dom_sf"/>
</dbReference>
<dbReference type="InterPro" id="IPR000843">
    <property type="entry name" value="HTH_LacI"/>
</dbReference>
<protein>
    <submittedName>
        <fullName evidence="5">LacI family transcriptional regulator</fullName>
    </submittedName>
</protein>
<dbReference type="CDD" id="cd01392">
    <property type="entry name" value="HTH_LacI"/>
    <property type="match status" value="1"/>
</dbReference>
<evidence type="ECO:0000256" key="2">
    <source>
        <dbReference type="ARBA" id="ARBA00023125"/>
    </source>
</evidence>
<dbReference type="GO" id="GO:0000976">
    <property type="term" value="F:transcription cis-regulatory region binding"/>
    <property type="evidence" value="ECO:0007669"/>
    <property type="project" value="TreeGrafter"/>
</dbReference>
<gene>
    <name evidence="5" type="primary">purR</name>
    <name evidence="5" type="ORF">EsVE80_23420</name>
</gene>
<evidence type="ECO:0000259" key="4">
    <source>
        <dbReference type="PROSITE" id="PS50932"/>
    </source>
</evidence>
<dbReference type="CDD" id="cd06267">
    <property type="entry name" value="PBP1_LacI_sugar_binding-like"/>
    <property type="match status" value="1"/>
</dbReference>
<dbReference type="InterPro" id="IPR046335">
    <property type="entry name" value="LacI/GalR-like_sensor"/>
</dbReference>
<name>A0A679IEM8_9ENTE</name>
<dbReference type="PANTHER" id="PTHR30146:SF109">
    <property type="entry name" value="HTH-TYPE TRANSCRIPTIONAL REGULATOR GALS"/>
    <property type="match status" value="1"/>
</dbReference>